<name>A0A1T4YPY7_9BACL</name>
<reference evidence="2" key="1">
    <citation type="submission" date="2017-02" db="EMBL/GenBank/DDBJ databases">
        <authorList>
            <person name="Varghese N."/>
            <person name="Submissions S."/>
        </authorList>
    </citation>
    <scope>NUCLEOTIDE SEQUENCE [LARGE SCALE GENOMIC DNA]</scope>
    <source>
        <strain evidence="2">DSM 23966</strain>
    </source>
</reference>
<evidence type="ECO:0000313" key="2">
    <source>
        <dbReference type="Proteomes" id="UP000190042"/>
    </source>
</evidence>
<protein>
    <submittedName>
        <fullName evidence="1">Uncharacterized protein</fullName>
    </submittedName>
</protein>
<organism evidence="1 2">
    <name type="scientific">Sporosarcina newyorkensis</name>
    <dbReference type="NCBI Taxonomy" id="759851"/>
    <lineage>
        <taxon>Bacteria</taxon>
        <taxon>Bacillati</taxon>
        <taxon>Bacillota</taxon>
        <taxon>Bacilli</taxon>
        <taxon>Bacillales</taxon>
        <taxon>Caryophanaceae</taxon>
        <taxon>Sporosarcina</taxon>
    </lineage>
</organism>
<dbReference type="EMBL" id="FUYJ01000007">
    <property type="protein sequence ID" value="SKB03753.1"/>
    <property type="molecule type" value="Genomic_DNA"/>
</dbReference>
<sequence>MNFWKGESSQIEDLKNQWFSMEEAIEELALDGNKITESSFRREANRVDLNKEFAQIGKPQIKDEKLEGKGRPRKLYNRAFVEALRSFAISNTYVRVEEEPIDYFISNDWKDDIEVEFKEVMNNYLDNKHIYSAVDELTRIVGETIIQKYNAIIGQNKFLIHQNKKLEDSKEYYIGMYRGVEENANMLNNLAGFIKSDISESSAMLSKKEEYHIKLTLNINQQLEEILELLNDIKRSGK</sequence>
<evidence type="ECO:0000313" key="1">
    <source>
        <dbReference type="EMBL" id="SKB03753.1"/>
    </source>
</evidence>
<dbReference type="Proteomes" id="UP000190042">
    <property type="component" value="Unassembled WGS sequence"/>
</dbReference>
<accession>A0A1T4YPY7</accession>
<dbReference type="AlphaFoldDB" id="A0A1T4YPY7"/>
<gene>
    <name evidence="1" type="ORF">SAMN04244570_3265</name>
</gene>
<proteinExistence type="predicted"/>
<dbReference type="RefSeq" id="WP_078818350.1">
    <property type="nucleotide sequence ID" value="NZ_FUYJ01000007.1"/>
</dbReference>
<keyword evidence="2" id="KW-1185">Reference proteome</keyword>